<accession>A0A1G7VZB7</accession>
<sequence>MKPVTLGLIHTSATLVPIFQQLCSEYLPGVNVFNIVDDSLIKDVIAKGKLAPATARRVVDYVASAEAAGADRILVTCSSIGRAVEAAAALSSVPVLRVDQPMADLAVSKGIRIGVVATLPTTLEPTADLVERRAQVAGKEIQLTSKLCEGAFEALMSGNPGLHDQMVAQALRELSAQVDVILLAQASMARVVDTLSEAEKTVPIIASPPEAVRYLASVINPS</sequence>
<name>A0A1G7VZB7_9BACT</name>
<dbReference type="STRING" id="659014.SAMN04487996_12158"/>
<proteinExistence type="inferred from homology"/>
<dbReference type="GO" id="GO:0047661">
    <property type="term" value="F:amino-acid racemase activity"/>
    <property type="evidence" value="ECO:0007669"/>
    <property type="project" value="InterPro"/>
</dbReference>
<organism evidence="2 3">
    <name type="scientific">Dyadobacter soli</name>
    <dbReference type="NCBI Taxonomy" id="659014"/>
    <lineage>
        <taxon>Bacteria</taxon>
        <taxon>Pseudomonadati</taxon>
        <taxon>Bacteroidota</taxon>
        <taxon>Cytophagia</taxon>
        <taxon>Cytophagales</taxon>
        <taxon>Spirosomataceae</taxon>
        <taxon>Dyadobacter</taxon>
    </lineage>
</organism>
<evidence type="ECO:0000256" key="1">
    <source>
        <dbReference type="ARBA" id="ARBA00038414"/>
    </source>
</evidence>
<dbReference type="InterPro" id="IPR053714">
    <property type="entry name" value="Iso_Racemase_Enz_sf"/>
</dbReference>
<dbReference type="RefSeq" id="WP_090156573.1">
    <property type="nucleotide sequence ID" value="NZ_FNAN01000021.1"/>
</dbReference>
<protein>
    <submittedName>
        <fullName evidence="2">Asp/Glu/hydantoin racemase</fullName>
    </submittedName>
</protein>
<evidence type="ECO:0000313" key="3">
    <source>
        <dbReference type="Proteomes" id="UP000198748"/>
    </source>
</evidence>
<dbReference type="EMBL" id="FNAN01000021">
    <property type="protein sequence ID" value="SDG65097.1"/>
    <property type="molecule type" value="Genomic_DNA"/>
</dbReference>
<keyword evidence="3" id="KW-1185">Reference proteome</keyword>
<dbReference type="Pfam" id="PF01177">
    <property type="entry name" value="Asp_Glu_race"/>
    <property type="match status" value="1"/>
</dbReference>
<evidence type="ECO:0000313" key="2">
    <source>
        <dbReference type="EMBL" id="SDG65097.1"/>
    </source>
</evidence>
<dbReference type="InterPro" id="IPR015942">
    <property type="entry name" value="Asp/Glu/hydantoin_racemase"/>
</dbReference>
<dbReference type="Proteomes" id="UP000198748">
    <property type="component" value="Unassembled WGS sequence"/>
</dbReference>
<comment type="similarity">
    <text evidence="1">Belongs to the HyuE racemase family.</text>
</comment>
<dbReference type="OrthoDB" id="978447at2"/>
<reference evidence="3" key="1">
    <citation type="submission" date="2016-10" db="EMBL/GenBank/DDBJ databases">
        <authorList>
            <person name="Varghese N."/>
            <person name="Submissions S."/>
        </authorList>
    </citation>
    <scope>NUCLEOTIDE SEQUENCE [LARGE SCALE GENOMIC DNA]</scope>
    <source>
        <strain evidence="3">DSM 25329</strain>
    </source>
</reference>
<dbReference type="AlphaFoldDB" id="A0A1G7VZB7"/>
<dbReference type="Gene3D" id="3.40.50.12500">
    <property type="match status" value="1"/>
</dbReference>
<gene>
    <name evidence="2" type="ORF">SAMN04487996_12158</name>
</gene>